<sequence>FCCFIFFWAAIELCKQQLSETTTESNLNGQSESPEESSSDLPVLEEFIPIKRALPHSDYDDQQPNNSKIDADNYVCEISGNNIGDSNIKKSDWLRSVQLWNQNPDLNSNEDSPRKCEVKNDGNKKEEKEGNSRKARRCWSNELHQKFLQALRQLGGSHLATPKQIRELMKVDGLTNDEVKSHLQKYRLHTRRPSPPVHNTTTNSAATQPPQFVVVAGGLWMPPHYTSAEIS</sequence>
<dbReference type="Proteomes" id="UP000325081">
    <property type="component" value="Unassembled WGS sequence"/>
</dbReference>
<dbReference type="InterPro" id="IPR044787">
    <property type="entry name" value="HHO5-like"/>
</dbReference>
<dbReference type="NCBIfam" id="TIGR01557">
    <property type="entry name" value="myb_SHAQKYF"/>
    <property type="match status" value="1"/>
</dbReference>
<evidence type="ECO:0000259" key="7">
    <source>
        <dbReference type="PROSITE" id="PS51294"/>
    </source>
</evidence>
<name>A0A5A7PBG6_STRAF</name>
<comment type="subcellular location">
    <subcellularLocation>
        <location evidence="1">Nucleus</location>
    </subcellularLocation>
</comment>
<evidence type="ECO:0000256" key="3">
    <source>
        <dbReference type="ARBA" id="ARBA00023163"/>
    </source>
</evidence>
<dbReference type="Pfam" id="PF00249">
    <property type="entry name" value="Myb_DNA-binding"/>
    <property type="match status" value="1"/>
</dbReference>
<reference evidence="9" key="1">
    <citation type="journal article" date="2019" name="Curr. Biol.">
        <title>Genome Sequence of Striga asiatica Provides Insight into the Evolution of Plant Parasitism.</title>
        <authorList>
            <person name="Yoshida S."/>
            <person name="Kim S."/>
            <person name="Wafula E.K."/>
            <person name="Tanskanen J."/>
            <person name="Kim Y.M."/>
            <person name="Honaas L."/>
            <person name="Yang Z."/>
            <person name="Spallek T."/>
            <person name="Conn C.E."/>
            <person name="Ichihashi Y."/>
            <person name="Cheong K."/>
            <person name="Cui S."/>
            <person name="Der J.P."/>
            <person name="Gundlach H."/>
            <person name="Jiao Y."/>
            <person name="Hori C."/>
            <person name="Ishida J.K."/>
            <person name="Kasahara H."/>
            <person name="Kiba T."/>
            <person name="Kim M.S."/>
            <person name="Koo N."/>
            <person name="Laohavisit A."/>
            <person name="Lee Y.H."/>
            <person name="Lumba S."/>
            <person name="McCourt P."/>
            <person name="Mortimer J.C."/>
            <person name="Mutuku J.M."/>
            <person name="Nomura T."/>
            <person name="Sasaki-Sekimoto Y."/>
            <person name="Seto Y."/>
            <person name="Wang Y."/>
            <person name="Wakatake T."/>
            <person name="Sakakibara H."/>
            <person name="Demura T."/>
            <person name="Yamaguchi S."/>
            <person name="Yoneyama K."/>
            <person name="Manabe R.I."/>
            <person name="Nelson D.C."/>
            <person name="Schulman A.H."/>
            <person name="Timko M.P."/>
            <person name="dePamphilis C.W."/>
            <person name="Choi D."/>
            <person name="Shirasu K."/>
        </authorList>
    </citation>
    <scope>NUCLEOTIDE SEQUENCE [LARGE SCALE GENOMIC DNA]</scope>
    <source>
        <strain evidence="9">cv. UVA1</strain>
    </source>
</reference>
<dbReference type="FunFam" id="1.10.10.60:FF:000002">
    <property type="entry name" value="Myb family transcription factor"/>
    <property type="match status" value="1"/>
</dbReference>
<evidence type="ECO:0000256" key="5">
    <source>
        <dbReference type="SAM" id="MobiDB-lite"/>
    </source>
</evidence>
<feature type="compositionally biased region" description="Basic and acidic residues" evidence="5">
    <location>
        <begin position="111"/>
        <end position="132"/>
    </location>
</feature>
<dbReference type="AlphaFoldDB" id="A0A5A7PBG6"/>
<dbReference type="PANTHER" id="PTHR31003:SF16">
    <property type="entry name" value="TRANSCRIPTION FACTOR HHO2"/>
    <property type="match status" value="1"/>
</dbReference>
<dbReference type="InterPro" id="IPR001005">
    <property type="entry name" value="SANT/Myb"/>
</dbReference>
<feature type="non-terminal residue" evidence="8">
    <location>
        <position position="1"/>
    </location>
</feature>
<keyword evidence="4" id="KW-0539">Nucleus</keyword>
<accession>A0A5A7PBG6</accession>
<dbReference type="PROSITE" id="PS51294">
    <property type="entry name" value="HTH_MYB"/>
    <property type="match status" value="1"/>
</dbReference>
<dbReference type="PANTHER" id="PTHR31003">
    <property type="entry name" value="MYB FAMILY TRANSCRIPTION FACTOR"/>
    <property type="match status" value="1"/>
</dbReference>
<dbReference type="Gene3D" id="1.10.10.60">
    <property type="entry name" value="Homeodomain-like"/>
    <property type="match status" value="1"/>
</dbReference>
<keyword evidence="6" id="KW-0732">Signal</keyword>
<evidence type="ECO:0000256" key="6">
    <source>
        <dbReference type="SAM" id="SignalP"/>
    </source>
</evidence>
<dbReference type="GO" id="GO:0003700">
    <property type="term" value="F:DNA-binding transcription factor activity"/>
    <property type="evidence" value="ECO:0007669"/>
    <property type="project" value="InterPro"/>
</dbReference>
<dbReference type="OrthoDB" id="1908613at2759"/>
<feature type="region of interest" description="Disordered" evidence="5">
    <location>
        <begin position="103"/>
        <end position="136"/>
    </location>
</feature>
<dbReference type="GO" id="GO:0003677">
    <property type="term" value="F:DNA binding"/>
    <property type="evidence" value="ECO:0007669"/>
    <property type="project" value="UniProtKB-KW"/>
</dbReference>
<organism evidence="8 9">
    <name type="scientific">Striga asiatica</name>
    <name type="common">Asiatic witchweed</name>
    <name type="synonym">Buchnera asiatica</name>
    <dbReference type="NCBI Taxonomy" id="4170"/>
    <lineage>
        <taxon>Eukaryota</taxon>
        <taxon>Viridiplantae</taxon>
        <taxon>Streptophyta</taxon>
        <taxon>Embryophyta</taxon>
        <taxon>Tracheophyta</taxon>
        <taxon>Spermatophyta</taxon>
        <taxon>Magnoliopsida</taxon>
        <taxon>eudicotyledons</taxon>
        <taxon>Gunneridae</taxon>
        <taxon>Pentapetalae</taxon>
        <taxon>asterids</taxon>
        <taxon>lamiids</taxon>
        <taxon>Lamiales</taxon>
        <taxon>Orobanchaceae</taxon>
        <taxon>Buchnereae</taxon>
        <taxon>Striga</taxon>
    </lineage>
</organism>
<dbReference type="SUPFAM" id="SSF46689">
    <property type="entry name" value="Homeodomain-like"/>
    <property type="match status" value="1"/>
</dbReference>
<feature type="signal peptide" evidence="6">
    <location>
        <begin position="1"/>
        <end position="16"/>
    </location>
</feature>
<evidence type="ECO:0000313" key="9">
    <source>
        <dbReference type="Proteomes" id="UP000325081"/>
    </source>
</evidence>
<protein>
    <submittedName>
        <fullName evidence="8">Myb-like transcription factor family protein</fullName>
    </submittedName>
</protein>
<dbReference type="InterPro" id="IPR006447">
    <property type="entry name" value="Myb_dom_plants"/>
</dbReference>
<evidence type="ECO:0000313" key="8">
    <source>
        <dbReference type="EMBL" id="GER29866.1"/>
    </source>
</evidence>
<keyword evidence="9" id="KW-1185">Reference proteome</keyword>
<evidence type="ECO:0000256" key="4">
    <source>
        <dbReference type="ARBA" id="ARBA00023242"/>
    </source>
</evidence>
<evidence type="ECO:0000256" key="2">
    <source>
        <dbReference type="ARBA" id="ARBA00023015"/>
    </source>
</evidence>
<dbReference type="EMBL" id="BKCP01004294">
    <property type="protein sequence ID" value="GER29866.1"/>
    <property type="molecule type" value="Genomic_DNA"/>
</dbReference>
<dbReference type="InterPro" id="IPR009057">
    <property type="entry name" value="Homeodomain-like_sf"/>
</dbReference>
<keyword evidence="3" id="KW-0804">Transcription</keyword>
<dbReference type="GO" id="GO:0005634">
    <property type="term" value="C:nucleus"/>
    <property type="evidence" value="ECO:0007669"/>
    <property type="project" value="UniProtKB-SubCell"/>
</dbReference>
<comment type="caution">
    <text evidence="8">The sequence shown here is derived from an EMBL/GenBank/DDBJ whole genome shotgun (WGS) entry which is preliminary data.</text>
</comment>
<dbReference type="InterPro" id="IPR017930">
    <property type="entry name" value="Myb_dom"/>
</dbReference>
<proteinExistence type="predicted"/>
<feature type="chain" id="PRO_5022989244" evidence="6">
    <location>
        <begin position="17"/>
        <end position="231"/>
    </location>
</feature>
<gene>
    <name evidence="8" type="ORF">STAS_05766</name>
</gene>
<evidence type="ECO:0000256" key="1">
    <source>
        <dbReference type="ARBA" id="ARBA00004123"/>
    </source>
</evidence>
<feature type="domain" description="HTH myb-type" evidence="7">
    <location>
        <begin position="131"/>
        <end position="191"/>
    </location>
</feature>
<keyword evidence="2" id="KW-0805">Transcription regulation</keyword>